<name>A0A1G8U947_9RHOB</name>
<keyword evidence="7" id="KW-1185">Reference proteome</keyword>
<dbReference type="InterPro" id="IPR003333">
    <property type="entry name" value="CMAS"/>
</dbReference>
<sequence>MGQTSPAIEANLAIRRVQRRAAQFNPLHRARENVAHHYDLSGKLYDLFLDADRNYSCAYCRSPEASLEEAQAEKKTHIASKLNLVPDMRVLDIGCGWGSMALTLAQDYGARVVGVTLSAEQHKIASQRVQAAGLNERVELRLADYRTITENFDRVFSIGMFEHVGVPHYREFFSHLRDRLTGDGVALVHTIGRNTPPGSTSAWISNDIFPGGYMPALSEMMAAVEKERRWATDIEVWRLHYAETLRHWRERFEANIVAAEALYDKRFC</sequence>
<organism evidence="6 7">
    <name type="scientific">Aliiruegeria lutimaris</name>
    <dbReference type="NCBI Taxonomy" id="571298"/>
    <lineage>
        <taxon>Bacteria</taxon>
        <taxon>Pseudomonadati</taxon>
        <taxon>Pseudomonadota</taxon>
        <taxon>Alphaproteobacteria</taxon>
        <taxon>Rhodobacterales</taxon>
        <taxon>Roseobacteraceae</taxon>
        <taxon>Aliiruegeria</taxon>
    </lineage>
</organism>
<gene>
    <name evidence="6" type="ORF">SAMN04488026_101870</name>
</gene>
<protein>
    <submittedName>
        <fullName evidence="6">Cyclopropane fatty-acyl-phospholipid synthase</fullName>
    </submittedName>
</protein>
<dbReference type="Pfam" id="PF02353">
    <property type="entry name" value="CMAS"/>
    <property type="match status" value="1"/>
</dbReference>
<evidence type="ECO:0000256" key="2">
    <source>
        <dbReference type="ARBA" id="ARBA00022603"/>
    </source>
</evidence>
<evidence type="ECO:0000313" key="7">
    <source>
        <dbReference type="Proteomes" id="UP000199382"/>
    </source>
</evidence>
<dbReference type="EMBL" id="FNEK01000018">
    <property type="protein sequence ID" value="SDJ49520.1"/>
    <property type="molecule type" value="Genomic_DNA"/>
</dbReference>
<dbReference type="CDD" id="cd02440">
    <property type="entry name" value="AdoMet_MTases"/>
    <property type="match status" value="1"/>
</dbReference>
<accession>A0A1G8U947</accession>
<dbReference type="GO" id="GO:0008610">
    <property type="term" value="P:lipid biosynthetic process"/>
    <property type="evidence" value="ECO:0007669"/>
    <property type="project" value="InterPro"/>
</dbReference>
<evidence type="ECO:0000256" key="5">
    <source>
        <dbReference type="ARBA" id="ARBA00023098"/>
    </source>
</evidence>
<dbReference type="PANTHER" id="PTHR43667">
    <property type="entry name" value="CYCLOPROPANE-FATTY-ACYL-PHOSPHOLIPID SYNTHASE"/>
    <property type="match status" value="1"/>
</dbReference>
<evidence type="ECO:0000256" key="1">
    <source>
        <dbReference type="ARBA" id="ARBA00010815"/>
    </source>
</evidence>
<dbReference type="InterPro" id="IPR050723">
    <property type="entry name" value="CFA/CMAS"/>
</dbReference>
<evidence type="ECO:0000256" key="3">
    <source>
        <dbReference type="ARBA" id="ARBA00022679"/>
    </source>
</evidence>
<keyword evidence="4" id="KW-0949">S-adenosyl-L-methionine</keyword>
<evidence type="ECO:0000313" key="6">
    <source>
        <dbReference type="EMBL" id="SDJ49520.1"/>
    </source>
</evidence>
<dbReference type="SUPFAM" id="SSF53335">
    <property type="entry name" value="S-adenosyl-L-methionine-dependent methyltransferases"/>
    <property type="match status" value="1"/>
</dbReference>
<dbReference type="InterPro" id="IPR029063">
    <property type="entry name" value="SAM-dependent_MTases_sf"/>
</dbReference>
<comment type="similarity">
    <text evidence="1">Belongs to the CFA/CMAS family.</text>
</comment>
<dbReference type="Proteomes" id="UP000199382">
    <property type="component" value="Unassembled WGS sequence"/>
</dbReference>
<dbReference type="GO" id="GO:0008168">
    <property type="term" value="F:methyltransferase activity"/>
    <property type="evidence" value="ECO:0007669"/>
    <property type="project" value="UniProtKB-KW"/>
</dbReference>
<dbReference type="AlphaFoldDB" id="A0A1G8U947"/>
<dbReference type="STRING" id="571298.SAMN04488026_101870"/>
<dbReference type="GO" id="GO:0032259">
    <property type="term" value="P:methylation"/>
    <property type="evidence" value="ECO:0007669"/>
    <property type="project" value="UniProtKB-KW"/>
</dbReference>
<proteinExistence type="inferred from homology"/>
<keyword evidence="2" id="KW-0489">Methyltransferase</keyword>
<keyword evidence="3" id="KW-0808">Transferase</keyword>
<keyword evidence="5" id="KW-0443">Lipid metabolism</keyword>
<dbReference type="PANTHER" id="PTHR43667:SF1">
    <property type="entry name" value="CYCLOPROPANE-FATTY-ACYL-PHOSPHOLIPID SYNTHASE"/>
    <property type="match status" value="1"/>
</dbReference>
<reference evidence="6 7" key="1">
    <citation type="submission" date="2016-10" db="EMBL/GenBank/DDBJ databases">
        <authorList>
            <person name="de Groot N.N."/>
        </authorList>
    </citation>
    <scope>NUCLEOTIDE SEQUENCE [LARGE SCALE GENOMIC DNA]</scope>
    <source>
        <strain evidence="6 7">DSM 25294</strain>
    </source>
</reference>
<dbReference type="PIRSF" id="PIRSF003085">
    <property type="entry name" value="CMAS"/>
    <property type="match status" value="1"/>
</dbReference>
<evidence type="ECO:0000256" key="4">
    <source>
        <dbReference type="ARBA" id="ARBA00022691"/>
    </source>
</evidence>
<dbReference type="RefSeq" id="WP_244520686.1">
    <property type="nucleotide sequence ID" value="NZ_FNEK01000018.1"/>
</dbReference>
<dbReference type="Gene3D" id="3.40.50.150">
    <property type="entry name" value="Vaccinia Virus protein VP39"/>
    <property type="match status" value="1"/>
</dbReference>